<gene>
    <name evidence="12" type="ORF">LTR62_000435</name>
</gene>
<evidence type="ECO:0000256" key="2">
    <source>
        <dbReference type="ARBA" id="ARBA00009409"/>
    </source>
</evidence>
<reference evidence="12" key="1">
    <citation type="submission" date="2023-08" db="EMBL/GenBank/DDBJ databases">
        <title>Black Yeasts Isolated from many extreme environments.</title>
        <authorList>
            <person name="Coleine C."/>
            <person name="Stajich J.E."/>
            <person name="Selbmann L."/>
        </authorList>
    </citation>
    <scope>NUCLEOTIDE SEQUENCE</scope>
    <source>
        <strain evidence="12">CCFEE 5401</strain>
    </source>
</reference>
<dbReference type="GO" id="GO:0003906">
    <property type="term" value="F:DNA-(apurinic or apyrimidinic site) endonuclease activity"/>
    <property type="evidence" value="ECO:0007669"/>
    <property type="project" value="InterPro"/>
</dbReference>
<dbReference type="GO" id="GO:0008270">
    <property type="term" value="F:zinc ion binding"/>
    <property type="evidence" value="ECO:0007669"/>
    <property type="project" value="InterPro"/>
</dbReference>
<dbReference type="InterPro" id="IPR010979">
    <property type="entry name" value="Ribosomal_uS13-like_H2TH"/>
</dbReference>
<evidence type="ECO:0000256" key="4">
    <source>
        <dbReference type="ARBA" id="ARBA00022801"/>
    </source>
</evidence>
<evidence type="ECO:0000259" key="11">
    <source>
        <dbReference type="PROSITE" id="PS51068"/>
    </source>
</evidence>
<dbReference type="PROSITE" id="PS51068">
    <property type="entry name" value="FPG_CAT"/>
    <property type="match status" value="1"/>
</dbReference>
<evidence type="ECO:0000256" key="3">
    <source>
        <dbReference type="ARBA" id="ARBA00022763"/>
    </source>
</evidence>
<dbReference type="EMBL" id="JAVRRL010000010">
    <property type="protein sequence ID" value="KAK5115979.1"/>
    <property type="molecule type" value="Genomic_DNA"/>
</dbReference>
<dbReference type="GO" id="GO:0006284">
    <property type="term" value="P:base-excision repair"/>
    <property type="evidence" value="ECO:0007669"/>
    <property type="project" value="InterPro"/>
</dbReference>
<comment type="caution">
    <text evidence="12">The sequence shown here is derived from an EMBL/GenBank/DDBJ whole genome shotgun (WGS) entry which is preliminary data.</text>
</comment>
<dbReference type="AlphaFoldDB" id="A0AAN7TGN6"/>
<dbReference type="FunFam" id="1.10.8.50:FF:000009">
    <property type="entry name" value="Formamidopyrimidine-DNA glycosylase"/>
    <property type="match status" value="1"/>
</dbReference>
<feature type="compositionally biased region" description="Basic and acidic residues" evidence="10">
    <location>
        <begin position="384"/>
        <end position="395"/>
    </location>
</feature>
<keyword evidence="7" id="KW-0456">Lyase</keyword>
<dbReference type="Pfam" id="PF06831">
    <property type="entry name" value="H2TH"/>
    <property type="match status" value="1"/>
</dbReference>
<proteinExistence type="inferred from homology"/>
<evidence type="ECO:0000256" key="6">
    <source>
        <dbReference type="ARBA" id="ARBA00023204"/>
    </source>
</evidence>
<dbReference type="Gene3D" id="3.20.190.10">
    <property type="entry name" value="MutM-like, N-terminal"/>
    <property type="match status" value="1"/>
</dbReference>
<organism evidence="12 13">
    <name type="scientific">Meristemomyces frigidus</name>
    <dbReference type="NCBI Taxonomy" id="1508187"/>
    <lineage>
        <taxon>Eukaryota</taxon>
        <taxon>Fungi</taxon>
        <taxon>Dikarya</taxon>
        <taxon>Ascomycota</taxon>
        <taxon>Pezizomycotina</taxon>
        <taxon>Dothideomycetes</taxon>
        <taxon>Dothideomycetidae</taxon>
        <taxon>Mycosphaerellales</taxon>
        <taxon>Teratosphaeriaceae</taxon>
        <taxon>Meristemomyces</taxon>
    </lineage>
</organism>
<protein>
    <recommendedName>
        <fullName evidence="11">Formamidopyrimidine-DNA glycosylase catalytic domain-containing protein</fullName>
    </recommendedName>
</protein>
<evidence type="ECO:0000256" key="1">
    <source>
        <dbReference type="ARBA" id="ARBA00001668"/>
    </source>
</evidence>
<keyword evidence="8" id="KW-0511">Multifunctional enzyme</keyword>
<dbReference type="InterPro" id="IPR015886">
    <property type="entry name" value="H2TH_FPG"/>
</dbReference>
<dbReference type="InterPro" id="IPR012319">
    <property type="entry name" value="FPG_cat"/>
</dbReference>
<name>A0AAN7TGN6_9PEZI</name>
<dbReference type="PANTHER" id="PTHR22993">
    <property type="entry name" value="FORMAMIDOPYRIMIDINE-DNA GLYCOSYLASE"/>
    <property type="match status" value="1"/>
</dbReference>
<dbReference type="SMART" id="SM00898">
    <property type="entry name" value="Fapy_DNA_glyco"/>
    <property type="match status" value="1"/>
</dbReference>
<dbReference type="Proteomes" id="UP001310890">
    <property type="component" value="Unassembled WGS sequence"/>
</dbReference>
<dbReference type="SMART" id="SM01232">
    <property type="entry name" value="H2TH"/>
    <property type="match status" value="1"/>
</dbReference>
<dbReference type="GO" id="GO:0008534">
    <property type="term" value="F:oxidized purine nucleobase lesion DNA N-glycosylase activity"/>
    <property type="evidence" value="ECO:0007669"/>
    <property type="project" value="UniProtKB-EC"/>
</dbReference>
<evidence type="ECO:0000256" key="8">
    <source>
        <dbReference type="ARBA" id="ARBA00023268"/>
    </source>
</evidence>
<evidence type="ECO:0000256" key="7">
    <source>
        <dbReference type="ARBA" id="ARBA00023239"/>
    </source>
</evidence>
<evidence type="ECO:0000313" key="12">
    <source>
        <dbReference type="EMBL" id="KAK5115979.1"/>
    </source>
</evidence>
<dbReference type="Pfam" id="PF01149">
    <property type="entry name" value="Fapy_DNA_glyco"/>
    <property type="match status" value="1"/>
</dbReference>
<dbReference type="Gene3D" id="1.10.8.50">
    <property type="match status" value="1"/>
</dbReference>
<dbReference type="SUPFAM" id="SSF46946">
    <property type="entry name" value="S13-like H2TH domain"/>
    <property type="match status" value="1"/>
</dbReference>
<comment type="catalytic activity">
    <reaction evidence="1">
        <text>Hydrolysis of DNA containing ring-opened 7-methylguanine residues, releasing 2,6-diamino-4-hydroxy-5-(N-methyl)formamidopyrimidine.</text>
        <dbReference type="EC" id="3.2.2.23"/>
    </reaction>
</comment>
<sequence length="450" mass="50379">MPEIGEVARIVHYCHKHLVGRTIKTCEAFADDKVYGAVGCSSDAFQKHVTGRRVTGAGQQGKYFYLTFDKSPHAVLHLGMTGWMKFDAEETGYYRKPDAEEEEWPPRFMKFLLTCEEETVEGEVRAAVQSAFVDGRRFARIRLVVCEAEEIRNVTPLKENGPDPVQDKDVVTVEWLSALLGRKKVPVKALLLDQANLSGVGNWVADEVLFQARLHPEQYSNTFSEAQTKQLHQSLMEVCTIAVETRADSKQFPEKWLMKYRWDKGKKGEVNKLPSGEKIVHLKVGGRTSAIVPSLQKKTGPVAGDVDGENEVAKPAKGRKAKRKVEEDEDEEDVVEEKPVKASKRSRKAISYAEDGEDELAKPAKGRTAKEKVVGDEDEDEVAEEKPAKASEKSKKTVSYTENGEDELAKPAKGRKAKRKVEEDEDEDEVAKEKPAKASKRSKKKISYAE</sequence>
<dbReference type="GO" id="GO:0005634">
    <property type="term" value="C:nucleus"/>
    <property type="evidence" value="ECO:0007669"/>
    <property type="project" value="TreeGrafter"/>
</dbReference>
<feature type="region of interest" description="Disordered" evidence="10">
    <location>
        <begin position="292"/>
        <end position="450"/>
    </location>
</feature>
<accession>A0AAN7TGN6</accession>
<feature type="compositionally biased region" description="Basic residues" evidence="10">
    <location>
        <begin position="437"/>
        <end position="450"/>
    </location>
</feature>
<evidence type="ECO:0000256" key="10">
    <source>
        <dbReference type="SAM" id="MobiDB-lite"/>
    </source>
</evidence>
<comment type="similarity">
    <text evidence="2">Belongs to the FPG family.</text>
</comment>
<keyword evidence="9" id="KW-0326">Glycosidase</keyword>
<evidence type="ECO:0000256" key="5">
    <source>
        <dbReference type="ARBA" id="ARBA00023125"/>
    </source>
</evidence>
<dbReference type="PANTHER" id="PTHR22993:SF9">
    <property type="entry name" value="FORMAMIDOPYRIMIDINE-DNA GLYCOSYLASE"/>
    <property type="match status" value="1"/>
</dbReference>
<keyword evidence="3" id="KW-0227">DNA damage</keyword>
<keyword evidence="4" id="KW-0378">Hydrolase</keyword>
<evidence type="ECO:0000313" key="13">
    <source>
        <dbReference type="Proteomes" id="UP001310890"/>
    </source>
</evidence>
<keyword evidence="6" id="KW-0234">DNA repair</keyword>
<evidence type="ECO:0000256" key="9">
    <source>
        <dbReference type="ARBA" id="ARBA00023295"/>
    </source>
</evidence>
<dbReference type="GO" id="GO:0003684">
    <property type="term" value="F:damaged DNA binding"/>
    <property type="evidence" value="ECO:0007669"/>
    <property type="project" value="InterPro"/>
</dbReference>
<dbReference type="SUPFAM" id="SSF81624">
    <property type="entry name" value="N-terminal domain of MutM-like DNA repair proteins"/>
    <property type="match status" value="1"/>
</dbReference>
<dbReference type="GO" id="GO:0016829">
    <property type="term" value="F:lyase activity"/>
    <property type="evidence" value="ECO:0007669"/>
    <property type="project" value="UniProtKB-KW"/>
</dbReference>
<dbReference type="InterPro" id="IPR035937">
    <property type="entry name" value="FPG_N"/>
</dbReference>
<feature type="domain" description="Formamidopyrimidine-DNA glycosylase catalytic" evidence="11">
    <location>
        <begin position="2"/>
        <end position="139"/>
    </location>
</feature>
<keyword evidence="5" id="KW-0238">DNA-binding</keyword>